<sequence>MAITRQVLALLAKSNAKITVFAVGTWADLDPGRRAHGPRRRPRAGQPHVEPSGP</sequence>
<keyword evidence="3" id="KW-1185">Reference proteome</keyword>
<proteinExistence type="predicted"/>
<reference evidence="2 3" key="1">
    <citation type="submission" date="2024-09" db="EMBL/GenBank/DDBJ databases">
        <authorList>
            <person name="Sun Q."/>
            <person name="Mori K."/>
        </authorList>
    </citation>
    <scope>NUCLEOTIDE SEQUENCE [LARGE SCALE GENOMIC DNA]</scope>
    <source>
        <strain evidence="2 3">TBRC 1432</strain>
    </source>
</reference>
<feature type="region of interest" description="Disordered" evidence="1">
    <location>
        <begin position="28"/>
        <end position="54"/>
    </location>
</feature>
<dbReference type="EMBL" id="JBHLUD010000013">
    <property type="protein sequence ID" value="MFC0546988.1"/>
    <property type="molecule type" value="Genomic_DNA"/>
</dbReference>
<feature type="compositionally biased region" description="Basic residues" evidence="1">
    <location>
        <begin position="34"/>
        <end position="43"/>
    </location>
</feature>
<evidence type="ECO:0000313" key="2">
    <source>
        <dbReference type="EMBL" id="MFC0546988.1"/>
    </source>
</evidence>
<evidence type="ECO:0000256" key="1">
    <source>
        <dbReference type="SAM" id="MobiDB-lite"/>
    </source>
</evidence>
<dbReference type="RefSeq" id="WP_273944618.1">
    <property type="nucleotide sequence ID" value="NZ_CP097263.1"/>
</dbReference>
<evidence type="ECO:0000313" key="3">
    <source>
        <dbReference type="Proteomes" id="UP001589810"/>
    </source>
</evidence>
<organism evidence="2 3">
    <name type="scientific">Kutzneria chonburiensis</name>
    <dbReference type="NCBI Taxonomy" id="1483604"/>
    <lineage>
        <taxon>Bacteria</taxon>
        <taxon>Bacillati</taxon>
        <taxon>Actinomycetota</taxon>
        <taxon>Actinomycetes</taxon>
        <taxon>Pseudonocardiales</taxon>
        <taxon>Pseudonocardiaceae</taxon>
        <taxon>Kutzneria</taxon>
    </lineage>
</organism>
<comment type="caution">
    <text evidence="2">The sequence shown here is derived from an EMBL/GenBank/DDBJ whole genome shotgun (WGS) entry which is preliminary data.</text>
</comment>
<protein>
    <submittedName>
        <fullName evidence="2">Uncharacterized protein</fullName>
    </submittedName>
</protein>
<name>A0ABV6N360_9PSEU</name>
<dbReference type="Proteomes" id="UP001589810">
    <property type="component" value="Unassembled WGS sequence"/>
</dbReference>
<accession>A0ABV6N360</accession>
<gene>
    <name evidence="2" type="ORF">ACFFH7_36140</name>
</gene>